<dbReference type="Gene3D" id="1.10.3720.10">
    <property type="entry name" value="MetI-like"/>
    <property type="match status" value="1"/>
</dbReference>
<accession>A0A100XZ66</accession>
<evidence type="ECO:0000313" key="9">
    <source>
        <dbReference type="EMBL" id="KUH34383.1"/>
    </source>
</evidence>
<comment type="similarity">
    <text evidence="7">Belongs to the binding-protein-dependent transport system permease family.</text>
</comment>
<dbReference type="InterPro" id="IPR000515">
    <property type="entry name" value="MetI-like"/>
</dbReference>
<feature type="domain" description="ABC transmembrane type-1" evidence="8">
    <location>
        <begin position="215"/>
        <end position="412"/>
    </location>
</feature>
<dbReference type="STRING" id="227598.APY94_02245"/>
<evidence type="ECO:0000256" key="5">
    <source>
        <dbReference type="ARBA" id="ARBA00022989"/>
    </source>
</evidence>
<evidence type="ECO:0000313" key="10">
    <source>
        <dbReference type="Proteomes" id="UP000053462"/>
    </source>
</evidence>
<dbReference type="Proteomes" id="UP000053462">
    <property type="component" value="Unassembled WGS sequence"/>
</dbReference>
<keyword evidence="4 7" id="KW-0812">Transmembrane</keyword>
<dbReference type="Pfam" id="PF00528">
    <property type="entry name" value="BPD_transp_1"/>
    <property type="match status" value="1"/>
</dbReference>
<feature type="transmembrane region" description="Helical" evidence="7">
    <location>
        <begin position="385"/>
        <end position="411"/>
    </location>
</feature>
<evidence type="ECO:0000259" key="8">
    <source>
        <dbReference type="PROSITE" id="PS50928"/>
    </source>
</evidence>
<dbReference type="InterPro" id="IPR050366">
    <property type="entry name" value="BP-dependent_transpt_permease"/>
</dbReference>
<keyword evidence="5 7" id="KW-1133">Transmembrane helix</keyword>
<protein>
    <submittedName>
        <fullName evidence="9">Peptide ABC transporter permease</fullName>
    </submittedName>
</protein>
<organism evidence="9 10">
    <name type="scientific">Thermococcus celericrescens</name>
    <dbReference type="NCBI Taxonomy" id="227598"/>
    <lineage>
        <taxon>Archaea</taxon>
        <taxon>Methanobacteriati</taxon>
        <taxon>Methanobacteriota</taxon>
        <taxon>Thermococci</taxon>
        <taxon>Thermococcales</taxon>
        <taxon>Thermococcaceae</taxon>
        <taxon>Thermococcus</taxon>
    </lineage>
</organism>
<keyword evidence="3" id="KW-1003">Cell membrane</keyword>
<evidence type="ECO:0000256" key="2">
    <source>
        <dbReference type="ARBA" id="ARBA00022448"/>
    </source>
</evidence>
<dbReference type="GO" id="GO:0005886">
    <property type="term" value="C:plasma membrane"/>
    <property type="evidence" value="ECO:0007669"/>
    <property type="project" value="UniProtKB-SubCell"/>
</dbReference>
<dbReference type="CDD" id="cd06261">
    <property type="entry name" value="TM_PBP2"/>
    <property type="match status" value="1"/>
</dbReference>
<name>A0A100XZ66_9EURY</name>
<evidence type="ECO:0000256" key="6">
    <source>
        <dbReference type="ARBA" id="ARBA00023136"/>
    </source>
</evidence>
<gene>
    <name evidence="9" type="ORF">APY94_02245</name>
</gene>
<evidence type="ECO:0000256" key="3">
    <source>
        <dbReference type="ARBA" id="ARBA00022475"/>
    </source>
</evidence>
<evidence type="ECO:0000256" key="1">
    <source>
        <dbReference type="ARBA" id="ARBA00004651"/>
    </source>
</evidence>
<comment type="subcellular location">
    <subcellularLocation>
        <location evidence="1 7">Cell membrane</location>
        <topology evidence="1 7">Multi-pass membrane protein</topology>
    </subcellularLocation>
</comment>
<dbReference type="PANTHER" id="PTHR43386:SF1">
    <property type="entry name" value="D,D-DIPEPTIDE TRANSPORT SYSTEM PERMEASE PROTEIN DDPC-RELATED"/>
    <property type="match status" value="1"/>
</dbReference>
<dbReference type="PROSITE" id="PS50928">
    <property type="entry name" value="ABC_TM1"/>
    <property type="match status" value="1"/>
</dbReference>
<proteinExistence type="inferred from homology"/>
<keyword evidence="10" id="KW-1185">Reference proteome</keyword>
<feature type="transmembrane region" description="Helical" evidence="7">
    <location>
        <begin position="220"/>
        <end position="241"/>
    </location>
</feature>
<feature type="transmembrane region" description="Helical" evidence="7">
    <location>
        <begin position="7"/>
        <end position="27"/>
    </location>
</feature>
<reference evidence="9 10" key="1">
    <citation type="submission" date="2015-10" db="EMBL/GenBank/DDBJ databases">
        <title>Draft genome sequence of Thermococcus celericrescens strain DSM 17994.</title>
        <authorList>
            <person name="Hong S.-J."/>
            <person name="Park C.-E."/>
            <person name="Shin J.-H."/>
        </authorList>
    </citation>
    <scope>NUCLEOTIDE SEQUENCE [LARGE SCALE GENOMIC DNA]</scope>
    <source>
        <strain evidence="9 10">DSM 17994</strain>
    </source>
</reference>
<evidence type="ECO:0000256" key="7">
    <source>
        <dbReference type="RuleBase" id="RU363032"/>
    </source>
</evidence>
<dbReference type="SUPFAM" id="SSF161098">
    <property type="entry name" value="MetI-like"/>
    <property type="match status" value="1"/>
</dbReference>
<keyword evidence="6 7" id="KW-0472">Membrane</keyword>
<evidence type="ECO:0000256" key="4">
    <source>
        <dbReference type="ARBA" id="ARBA00022692"/>
    </source>
</evidence>
<comment type="caution">
    <text evidence="9">The sequence shown here is derived from an EMBL/GenBank/DDBJ whole genome shotgun (WGS) entry which is preliminary data.</text>
</comment>
<sequence length="423" mass="46743">MRTSGLKLGVAIIVIYTIAAFMAPYFVNEEKIENWYNGLYWKDNPRLAPPSWVNLLGKSLPPTEELSPIKNQPGLQVFEYDFRYSTPPQNIIVKFNRTEGRQVAVTVTTPSGENYLFHPGTSVDEISLAYQWQVLMEIANDRGVEFRMEDTAFRRGLRPLFFVNRSGEVVPEHGVYTITVEGAINSTVKIVGATYGILGTDTYGRDVGAAFLWGARQTVLLVYLTAVVAVALGTLAGLAASLRGQAGTAVDSISKLSTIIPVIPLMIALIPLTGSVSYNARITIPVWAFVPALAFLLFGKIARNVGAIVRTELNKEYVAAAESLGADRRWVLRRHILRIVGPYSIYQLSLFAPKVIALVSILGFFRVAPGFNWGTMLGMVLSQNAIYSMAWWMILPIGMALVVFALAFVLINRELEERFLSRG</sequence>
<dbReference type="PANTHER" id="PTHR43386">
    <property type="entry name" value="OLIGOPEPTIDE TRANSPORT SYSTEM PERMEASE PROTEIN APPC"/>
    <property type="match status" value="1"/>
</dbReference>
<feature type="transmembrane region" description="Helical" evidence="7">
    <location>
        <begin position="253"/>
        <end position="272"/>
    </location>
</feature>
<dbReference type="RefSeq" id="WP_058938095.1">
    <property type="nucleotide sequence ID" value="NZ_LLYW01000006.1"/>
</dbReference>
<dbReference type="EMBL" id="LLYW01000006">
    <property type="protein sequence ID" value="KUH34383.1"/>
    <property type="molecule type" value="Genomic_DNA"/>
</dbReference>
<dbReference type="InterPro" id="IPR035906">
    <property type="entry name" value="MetI-like_sf"/>
</dbReference>
<feature type="transmembrane region" description="Helical" evidence="7">
    <location>
        <begin position="343"/>
        <end position="365"/>
    </location>
</feature>
<dbReference type="GO" id="GO:0055085">
    <property type="term" value="P:transmembrane transport"/>
    <property type="evidence" value="ECO:0007669"/>
    <property type="project" value="InterPro"/>
</dbReference>
<keyword evidence="2 7" id="KW-0813">Transport</keyword>
<dbReference type="OrthoDB" id="312811at2157"/>
<dbReference type="AlphaFoldDB" id="A0A100XZ66"/>